<feature type="signal peptide" evidence="11">
    <location>
        <begin position="1"/>
        <end position="16"/>
    </location>
</feature>
<dbReference type="InterPro" id="IPR017943">
    <property type="entry name" value="Bactericidal_perm-incr_a/b_dom"/>
</dbReference>
<evidence type="ECO:0000256" key="9">
    <source>
        <dbReference type="ARBA" id="ARBA00025943"/>
    </source>
</evidence>
<dbReference type="Gene3D" id="3.15.10.10">
    <property type="entry name" value="Bactericidal permeability-increasing protein, domain 1"/>
    <property type="match status" value="1"/>
</dbReference>
<dbReference type="GO" id="GO:0045087">
    <property type="term" value="P:innate immune response"/>
    <property type="evidence" value="ECO:0007669"/>
    <property type="project" value="UniProtKB-UniRule"/>
</dbReference>
<dbReference type="SMART" id="SM00328">
    <property type="entry name" value="BPI1"/>
    <property type="match status" value="1"/>
</dbReference>
<comment type="caution">
    <text evidence="13">The sequence shown here is derived from an EMBL/GenBank/DDBJ whole genome shotgun (WGS) entry which is preliminary data.</text>
</comment>
<keyword evidence="14" id="KW-1185">Reference proteome</keyword>
<evidence type="ECO:0000256" key="7">
    <source>
        <dbReference type="ARBA" id="ARBA00023157"/>
    </source>
</evidence>
<reference evidence="13" key="1">
    <citation type="journal article" date="2022" name="bioRxiv">
        <title>Sequencing and chromosome-scale assembly of the giantPleurodeles waltlgenome.</title>
        <authorList>
            <person name="Brown T."/>
            <person name="Elewa A."/>
            <person name="Iarovenko S."/>
            <person name="Subramanian E."/>
            <person name="Araus A.J."/>
            <person name="Petzold A."/>
            <person name="Susuki M."/>
            <person name="Suzuki K.-i.T."/>
            <person name="Hayashi T."/>
            <person name="Toyoda A."/>
            <person name="Oliveira C."/>
            <person name="Osipova E."/>
            <person name="Leigh N.D."/>
            <person name="Simon A."/>
            <person name="Yun M.H."/>
        </authorList>
    </citation>
    <scope>NUCLEOTIDE SEQUENCE</scope>
    <source>
        <strain evidence="13">20211129_DDA</strain>
        <tissue evidence="13">Liver</tissue>
    </source>
</reference>
<comment type="domain">
    <text evidence="10">The N-terminal region may be exposed to the interior of the granule, whereas the C-terminal portion may be embedded in the membrane. During phagocytosis and degranulation, proteases may be released and activated and cleave BPI at the junction of the N- and C-terminal portions of the molecule, providing controlled release of the N-terminal antibacterial fragment when bacteria are ingested.</text>
</comment>
<protein>
    <recommendedName>
        <fullName evidence="2 10">Bactericidal permeability-increasing protein</fullName>
        <shortName evidence="10">BPI</shortName>
    </recommendedName>
</protein>
<dbReference type="GO" id="GO:0031663">
    <property type="term" value="P:lipopolysaccharide-mediated signaling pathway"/>
    <property type="evidence" value="ECO:0007669"/>
    <property type="project" value="TreeGrafter"/>
</dbReference>
<sequence>MQGFLLVTLSASLSWAANPGFVARITEKGLDYARQEGLCVLQKELSKIQLPDFSGTFHVKHLGHVHYSFNSLVIRNFQLPNSQVVPIPKVGLKLSITNAFIQLDGKWHVHKAAVKDHGSFDLKVEGLSITVDLALGSDGSGRPTISTSGCSSHISNVRVHISGKLSWILKLFHEKIDSAFRKAMEGKICPVVSDSIKTKLQPFLQTLDVTVKLDHIAGINYSLTSPPDVTEQSVDVYLKGEFFDLSHHSQIPFPSPAVAFPVDNNLMVYFGISDYLFNTASFVYQQAGTLVFTLTDDMIPKDFKIRLNTSSIGTLIPQESGGMDGGKGQTIQEQCIRTVRKLGPDVAK</sequence>
<feature type="chain" id="PRO_5043944678" description="Bactericidal permeability-increasing protein" evidence="11">
    <location>
        <begin position="17"/>
        <end position="348"/>
    </location>
</feature>
<dbReference type="InterPro" id="IPR032942">
    <property type="entry name" value="BPI/LBP/Plunc"/>
</dbReference>
<dbReference type="Pfam" id="PF02886">
    <property type="entry name" value="LBP_BPI_CETP_C"/>
    <property type="match status" value="1"/>
</dbReference>
<dbReference type="GO" id="GO:0050829">
    <property type="term" value="P:defense response to Gram-negative bacterium"/>
    <property type="evidence" value="ECO:0007669"/>
    <property type="project" value="UniProtKB-UniRule"/>
</dbReference>
<comment type="subunit">
    <text evidence="9 10">Monomer. Homodimer; disulfide-linked.</text>
</comment>
<keyword evidence="7 10" id="KW-1015">Disulfide bond</keyword>
<keyword evidence="5 10" id="KW-0391">Immunity</keyword>
<keyword evidence="6 10" id="KW-0044">Antibiotic</keyword>
<dbReference type="AlphaFoldDB" id="A0AAV7P8J6"/>
<dbReference type="FunFam" id="3.15.10.10:FF:000001">
    <property type="entry name" value="phospholipid transfer protein-like"/>
    <property type="match status" value="1"/>
</dbReference>
<evidence type="ECO:0000256" key="1">
    <source>
        <dbReference type="ARBA" id="ARBA00007292"/>
    </source>
</evidence>
<organism evidence="13 14">
    <name type="scientific">Pleurodeles waltl</name>
    <name type="common">Iberian ribbed newt</name>
    <dbReference type="NCBI Taxonomy" id="8319"/>
    <lineage>
        <taxon>Eukaryota</taxon>
        <taxon>Metazoa</taxon>
        <taxon>Chordata</taxon>
        <taxon>Craniata</taxon>
        <taxon>Vertebrata</taxon>
        <taxon>Euteleostomi</taxon>
        <taxon>Amphibia</taxon>
        <taxon>Batrachia</taxon>
        <taxon>Caudata</taxon>
        <taxon>Salamandroidea</taxon>
        <taxon>Salamandridae</taxon>
        <taxon>Pleurodelinae</taxon>
        <taxon>Pleurodeles</taxon>
    </lineage>
</organism>
<dbReference type="PANTHER" id="PTHR10504:SF84">
    <property type="entry name" value="BACTERICIDAL PERMEABILITY-INCREASING PROTEIN"/>
    <property type="match status" value="1"/>
</dbReference>
<dbReference type="InterPro" id="IPR017942">
    <property type="entry name" value="Lipid-bd_serum_glycop_N"/>
</dbReference>
<dbReference type="SUPFAM" id="SSF55394">
    <property type="entry name" value="Bactericidal permeability-increasing protein, BPI"/>
    <property type="match status" value="2"/>
</dbReference>
<gene>
    <name evidence="13" type="ORF">NDU88_002542</name>
</gene>
<name>A0AAV7P8J6_PLEWA</name>
<keyword evidence="10 11" id="KW-0732">Signal</keyword>
<dbReference type="InterPro" id="IPR001124">
    <property type="entry name" value="Lipid-bd_serum_glycop_C"/>
</dbReference>
<evidence type="ECO:0000256" key="3">
    <source>
        <dbReference type="ARBA" id="ARBA00022529"/>
    </source>
</evidence>
<dbReference type="Proteomes" id="UP001066276">
    <property type="component" value="Chromosome 7"/>
</dbReference>
<dbReference type="Pfam" id="PF01273">
    <property type="entry name" value="LBP_BPI_CETP"/>
    <property type="match status" value="1"/>
</dbReference>
<keyword evidence="4 10" id="KW-0399">Innate immunity</keyword>
<dbReference type="PANTHER" id="PTHR10504">
    <property type="entry name" value="BACTERICIDAL PERMEABILITY-INCREASING BPI PROTEIN-RELATED"/>
    <property type="match status" value="1"/>
</dbReference>
<accession>A0AAV7P8J6</accession>
<dbReference type="Gene3D" id="3.15.20.10">
    <property type="entry name" value="Bactericidal permeability-increasing protein, domain 2"/>
    <property type="match status" value="1"/>
</dbReference>
<dbReference type="GO" id="GO:0001530">
    <property type="term" value="F:lipopolysaccharide binding"/>
    <property type="evidence" value="ECO:0007669"/>
    <property type="project" value="TreeGrafter"/>
</dbReference>
<dbReference type="CDD" id="cd00025">
    <property type="entry name" value="BPI1"/>
    <property type="match status" value="1"/>
</dbReference>
<evidence type="ECO:0000313" key="14">
    <source>
        <dbReference type="Proteomes" id="UP001066276"/>
    </source>
</evidence>
<keyword evidence="3 10" id="KW-0929">Antimicrobial</keyword>
<dbReference type="EMBL" id="JANPWB010000011">
    <property type="protein sequence ID" value="KAJ1124079.1"/>
    <property type="molecule type" value="Genomic_DNA"/>
</dbReference>
<evidence type="ECO:0000256" key="2">
    <source>
        <dbReference type="ARBA" id="ARBA00017827"/>
    </source>
</evidence>
<comment type="similarity">
    <text evidence="1">Belongs to the BPI/LBP/Plunc superfamily. BPI/LBP family.</text>
</comment>
<keyword evidence="10" id="KW-0964">Secreted</keyword>
<evidence type="ECO:0000256" key="4">
    <source>
        <dbReference type="ARBA" id="ARBA00022588"/>
    </source>
</evidence>
<evidence type="ECO:0000256" key="8">
    <source>
        <dbReference type="ARBA" id="ARBA00023180"/>
    </source>
</evidence>
<evidence type="ECO:0000256" key="10">
    <source>
        <dbReference type="RuleBase" id="RU369039"/>
    </source>
</evidence>
<keyword evidence="8 10" id="KW-0325">Glycoprotein</keyword>
<comment type="domain">
    <text evidence="10">The N- and C-terminal barrels adopt an identical fold despite having only 13% of conserved residues.</text>
</comment>
<feature type="domain" description="Lipid-binding serum glycoprotein N-terminal" evidence="12">
    <location>
        <begin position="24"/>
        <end position="247"/>
    </location>
</feature>
<comment type="subcellular location">
    <subcellularLocation>
        <location evidence="10">Secreted</location>
    </subcellularLocation>
</comment>
<evidence type="ECO:0000256" key="5">
    <source>
        <dbReference type="ARBA" id="ARBA00022859"/>
    </source>
</evidence>
<comment type="function">
    <text evidence="10">The cytotoxic action of BPI is limited to many species of Gram-negative bacteria; this specificity may be explained by a strong affinity of the very basic N-terminal half for the negatively charged lipopolysaccharides that are unique to the Gram-negative bacterial outer envelope.</text>
</comment>
<evidence type="ECO:0000259" key="12">
    <source>
        <dbReference type="SMART" id="SM00328"/>
    </source>
</evidence>
<evidence type="ECO:0000256" key="11">
    <source>
        <dbReference type="SAM" id="SignalP"/>
    </source>
</evidence>
<evidence type="ECO:0000313" key="13">
    <source>
        <dbReference type="EMBL" id="KAJ1124079.1"/>
    </source>
</evidence>
<evidence type="ECO:0000256" key="6">
    <source>
        <dbReference type="ARBA" id="ARBA00023022"/>
    </source>
</evidence>
<proteinExistence type="inferred from homology"/>
<dbReference type="GO" id="GO:0005615">
    <property type="term" value="C:extracellular space"/>
    <property type="evidence" value="ECO:0007669"/>
    <property type="project" value="UniProtKB-UniRule"/>
</dbReference>